<dbReference type="Proteomes" id="UP000481964">
    <property type="component" value="Unassembled WGS sequence"/>
</dbReference>
<comment type="caution">
    <text evidence="3">The sequence shown here is derived from an EMBL/GenBank/DDBJ whole genome shotgun (WGS) entry which is preliminary data.</text>
</comment>
<organism evidence="3 4">
    <name type="scientific">Lachnospira eligens</name>
    <dbReference type="NCBI Taxonomy" id="39485"/>
    <lineage>
        <taxon>Bacteria</taxon>
        <taxon>Bacillati</taxon>
        <taxon>Bacillota</taxon>
        <taxon>Clostridia</taxon>
        <taxon>Lachnospirales</taxon>
        <taxon>Lachnospiraceae</taxon>
        <taxon>Lachnospira</taxon>
    </lineage>
</organism>
<evidence type="ECO:0000313" key="4">
    <source>
        <dbReference type="Proteomes" id="UP000481964"/>
    </source>
</evidence>
<protein>
    <submittedName>
        <fullName evidence="3">Amino acid racemase</fullName>
        <ecNumber evidence="3">5.1.1.-</ecNumber>
    </submittedName>
</protein>
<proteinExistence type="inferred from homology"/>
<dbReference type="PANTHER" id="PTHR21198:SF7">
    <property type="entry name" value="ASPARTATE-GLUTAMATE RACEMASE FAMILY"/>
    <property type="match status" value="1"/>
</dbReference>
<dbReference type="Gene3D" id="3.40.50.1860">
    <property type="match status" value="2"/>
</dbReference>
<comment type="similarity">
    <text evidence="1">Belongs to the aspartate/glutamate racemases family.</text>
</comment>
<gene>
    <name evidence="3" type="ORF">GKE48_00740</name>
</gene>
<reference evidence="3 4" key="1">
    <citation type="journal article" date="2019" name="Nat. Med.">
        <title>A library of human gut bacterial isolates paired with longitudinal multiomics data enables mechanistic microbiome research.</title>
        <authorList>
            <person name="Poyet M."/>
            <person name="Groussin M."/>
            <person name="Gibbons S.M."/>
            <person name="Avila-Pacheco J."/>
            <person name="Jiang X."/>
            <person name="Kearney S.M."/>
            <person name="Perrotta A.R."/>
            <person name="Berdy B."/>
            <person name="Zhao S."/>
            <person name="Lieberman T.D."/>
            <person name="Swanson P.K."/>
            <person name="Smith M."/>
            <person name="Roesemann S."/>
            <person name="Alexander J.E."/>
            <person name="Rich S.A."/>
            <person name="Livny J."/>
            <person name="Vlamakis H."/>
            <person name="Clish C."/>
            <person name="Bullock K."/>
            <person name="Deik A."/>
            <person name="Scott J."/>
            <person name="Pierce K.A."/>
            <person name="Xavier R.J."/>
            <person name="Alm E.J."/>
        </authorList>
    </citation>
    <scope>NUCLEOTIDE SEQUENCE [LARGE SCALE GENOMIC DNA]</scope>
    <source>
        <strain evidence="3 4">BIOML-A1</strain>
    </source>
</reference>
<name>A0A7C9GZR2_9FIRM</name>
<evidence type="ECO:0000256" key="1">
    <source>
        <dbReference type="ARBA" id="ARBA00007847"/>
    </source>
</evidence>
<dbReference type="InterPro" id="IPR001920">
    <property type="entry name" value="Asp/Glu_race"/>
</dbReference>
<accession>A0A7C9GZR2</accession>
<sequence>MNEFTIGVLGGMGTYATINMFKQYADVFKAEKEWERPRIIIDNRCTMPSRVRAFLYKENVDELISEMFESMQYLMDAGATRIILACNTSHLFLPQIYDKIPQLKDRVVNIIDNCVDEIKKQSVKSVYLLGSEGIIQSRIYQDNLLNSKIECITPLPEEYILIRNCIEAVKQNKYNHDIKETFLGLVNKYDACVLGCTELPVLYEMYKDDILCEKIYDPLYLSIIKLKEEYDAIR</sequence>
<dbReference type="EMBL" id="WKRD01000001">
    <property type="protein sequence ID" value="MSC55985.1"/>
    <property type="molecule type" value="Genomic_DNA"/>
</dbReference>
<dbReference type="EC" id="5.1.1.-" evidence="3"/>
<evidence type="ECO:0000256" key="2">
    <source>
        <dbReference type="ARBA" id="ARBA00023235"/>
    </source>
</evidence>
<dbReference type="AlphaFoldDB" id="A0A7C9GZR2"/>
<evidence type="ECO:0000313" key="3">
    <source>
        <dbReference type="EMBL" id="MSC55985.1"/>
    </source>
</evidence>
<dbReference type="Pfam" id="PF01177">
    <property type="entry name" value="Asp_Glu_race"/>
    <property type="match status" value="1"/>
</dbReference>
<dbReference type="InterPro" id="IPR015942">
    <property type="entry name" value="Asp/Glu/hydantoin_racemase"/>
</dbReference>
<dbReference type="InterPro" id="IPR004380">
    <property type="entry name" value="Asp_race"/>
</dbReference>
<dbReference type="GO" id="GO:0047661">
    <property type="term" value="F:amino-acid racemase activity"/>
    <property type="evidence" value="ECO:0007669"/>
    <property type="project" value="InterPro"/>
</dbReference>
<dbReference type="SUPFAM" id="SSF53681">
    <property type="entry name" value="Aspartate/glutamate racemase"/>
    <property type="match status" value="2"/>
</dbReference>
<dbReference type="RefSeq" id="WP_154300258.1">
    <property type="nucleotide sequence ID" value="NZ_WKRD01000001.1"/>
</dbReference>
<dbReference type="PANTHER" id="PTHR21198">
    <property type="entry name" value="GLUTAMATE RACEMASE"/>
    <property type="match status" value="1"/>
</dbReference>
<dbReference type="NCBIfam" id="TIGR00035">
    <property type="entry name" value="asp_race"/>
    <property type="match status" value="1"/>
</dbReference>
<keyword evidence="2 3" id="KW-0413">Isomerase</keyword>